<reference evidence="4 5" key="1">
    <citation type="submission" date="2018-06" db="EMBL/GenBank/DDBJ databases">
        <title>Complete genome of Desulfovibrio marinus P48SEP.</title>
        <authorList>
            <person name="Crispim J.S."/>
            <person name="Vidigal P.M.P."/>
            <person name="Silva L.C.F."/>
            <person name="Araujo L.C."/>
            <person name="Laguardia C.N."/>
            <person name="Dias R.S."/>
            <person name="Sousa M.P."/>
            <person name="Paula S.O."/>
            <person name="Silva C."/>
        </authorList>
    </citation>
    <scope>NUCLEOTIDE SEQUENCE [LARGE SCALE GENOMIC DNA]</scope>
    <source>
        <strain evidence="4 5">P48SEP</strain>
    </source>
</reference>
<comment type="similarity">
    <text evidence="1">Belongs to the aldehyde dehydrogenase family.</text>
</comment>
<dbReference type="Gene3D" id="3.40.309.10">
    <property type="entry name" value="Aldehyde Dehydrogenase, Chain A, domain 2"/>
    <property type="match status" value="1"/>
</dbReference>
<evidence type="ECO:0000313" key="4">
    <source>
        <dbReference type="EMBL" id="TVM35902.1"/>
    </source>
</evidence>
<feature type="domain" description="Aldehyde dehydrogenase" evidence="3">
    <location>
        <begin position="22"/>
        <end position="485"/>
    </location>
</feature>
<accession>A0A6P1ZJY8</accession>
<dbReference type="InterPro" id="IPR016163">
    <property type="entry name" value="Ald_DH_C"/>
</dbReference>
<dbReference type="FunFam" id="3.40.605.10:FF:000026">
    <property type="entry name" value="Aldehyde dehydrogenase, putative"/>
    <property type="match status" value="1"/>
</dbReference>
<protein>
    <submittedName>
        <fullName evidence="4">NAD-dependent succinate-semialdehyde dehydrogenase</fullName>
    </submittedName>
</protein>
<organism evidence="4 5">
    <name type="scientific">Oceanidesulfovibrio marinus</name>
    <dbReference type="NCBI Taxonomy" id="370038"/>
    <lineage>
        <taxon>Bacteria</taxon>
        <taxon>Pseudomonadati</taxon>
        <taxon>Thermodesulfobacteriota</taxon>
        <taxon>Desulfovibrionia</taxon>
        <taxon>Desulfovibrionales</taxon>
        <taxon>Desulfovibrionaceae</taxon>
        <taxon>Oceanidesulfovibrio</taxon>
    </lineage>
</organism>
<comment type="caution">
    <text evidence="4">The sequence shown here is derived from an EMBL/GenBank/DDBJ whole genome shotgun (WGS) entry which is preliminary data.</text>
</comment>
<dbReference type="GO" id="GO:0009450">
    <property type="term" value="P:gamma-aminobutyric acid catabolic process"/>
    <property type="evidence" value="ECO:0007669"/>
    <property type="project" value="TreeGrafter"/>
</dbReference>
<dbReference type="PROSITE" id="PS00070">
    <property type="entry name" value="ALDEHYDE_DEHYDR_CYS"/>
    <property type="match status" value="1"/>
</dbReference>
<dbReference type="GO" id="GO:0005829">
    <property type="term" value="C:cytosol"/>
    <property type="evidence" value="ECO:0007669"/>
    <property type="project" value="TreeGrafter"/>
</dbReference>
<dbReference type="PANTHER" id="PTHR43353:SF5">
    <property type="entry name" value="SUCCINATE-SEMIALDEHYDE DEHYDROGENASE, MITOCHONDRIAL"/>
    <property type="match status" value="1"/>
</dbReference>
<dbReference type="Proteomes" id="UP000434052">
    <property type="component" value="Unassembled WGS sequence"/>
</dbReference>
<dbReference type="FunFam" id="3.40.309.10:FF:000004">
    <property type="entry name" value="Succinate-semialdehyde dehydrogenase I"/>
    <property type="match status" value="1"/>
</dbReference>
<dbReference type="OrthoDB" id="9762913at2"/>
<dbReference type="InterPro" id="IPR016160">
    <property type="entry name" value="Ald_DH_CS_CYS"/>
</dbReference>
<evidence type="ECO:0000256" key="1">
    <source>
        <dbReference type="ARBA" id="ARBA00009986"/>
    </source>
</evidence>
<sequence>MAVRHLDDARLLKEWAYINGKWQNAESGEVIEVTNPAEEQGGEGSVVGCVPRCGAVEARAAIAAARAAFPAWRDLLPQERGRLLRAWGEAMLENRDDLALIMTLEQGKPLHEAKGEIEYAASFLEWFAEEARRVNGEVVNGHLPQRQMLVKRRPVGVTAAITPWNFPSAMITRKAGAALAAGCTMIVRPATETPLSALALAELADRVGIPAGVFSVVPGSRDIVAELCANPVIRTVSFTGSTEVGRTLLRQSADTVKRMSMELGGHAPFIVFPDVDLDDAAAQAVAAKFQTSGQDCLAANRIYVHADVYEDFLALFTRKVQALRVGNGLSEGVDVGPLMNARAVDKCQQHVDDAMAKGARRLCGGGVHELGGLFFDPTVLADVTPAMAISSEETFGPVAAVSRFGSEAELSGLANHAELGLMAYLFTNDHDRVCRITEMLEYGMVAVNCVKVTGGPIPFGGVKQSGLGREGGHWGLDEYLDTKYICAAIKAA</sequence>
<dbReference type="EMBL" id="QMIF01000002">
    <property type="protein sequence ID" value="TVM35902.1"/>
    <property type="molecule type" value="Genomic_DNA"/>
</dbReference>
<name>A0A6P1ZJY8_9BACT</name>
<dbReference type="InterPro" id="IPR016161">
    <property type="entry name" value="Ald_DH/histidinol_DH"/>
</dbReference>
<proteinExistence type="inferred from homology"/>
<dbReference type="CDD" id="cd07103">
    <property type="entry name" value="ALDH_F5_SSADH_GabD"/>
    <property type="match status" value="1"/>
</dbReference>
<evidence type="ECO:0000256" key="2">
    <source>
        <dbReference type="ARBA" id="ARBA00023002"/>
    </source>
</evidence>
<dbReference type="InterPro" id="IPR050740">
    <property type="entry name" value="Aldehyde_DH_Superfamily"/>
</dbReference>
<dbReference type="InterPro" id="IPR015590">
    <property type="entry name" value="Aldehyde_DH_dom"/>
</dbReference>
<keyword evidence="2" id="KW-0560">Oxidoreductase</keyword>
<gene>
    <name evidence="4" type="ORF">DQK91_04415</name>
</gene>
<dbReference type="AlphaFoldDB" id="A0A6P1ZJY8"/>
<dbReference type="SUPFAM" id="SSF53720">
    <property type="entry name" value="ALDH-like"/>
    <property type="match status" value="1"/>
</dbReference>
<dbReference type="FunFam" id="3.40.605.10:FF:000005">
    <property type="entry name" value="Succinate-semialdehyde dehydrogenase I"/>
    <property type="match status" value="1"/>
</dbReference>
<dbReference type="Gene3D" id="3.40.605.10">
    <property type="entry name" value="Aldehyde Dehydrogenase, Chain A, domain 1"/>
    <property type="match status" value="1"/>
</dbReference>
<dbReference type="PANTHER" id="PTHR43353">
    <property type="entry name" value="SUCCINATE-SEMIALDEHYDE DEHYDROGENASE, MITOCHONDRIAL"/>
    <property type="match status" value="1"/>
</dbReference>
<dbReference type="GO" id="GO:0004777">
    <property type="term" value="F:succinate-semialdehyde dehydrogenase (NAD+) activity"/>
    <property type="evidence" value="ECO:0007669"/>
    <property type="project" value="TreeGrafter"/>
</dbReference>
<dbReference type="Pfam" id="PF00171">
    <property type="entry name" value="Aldedh"/>
    <property type="match status" value="1"/>
</dbReference>
<dbReference type="InterPro" id="IPR016162">
    <property type="entry name" value="Ald_DH_N"/>
</dbReference>
<evidence type="ECO:0000313" key="5">
    <source>
        <dbReference type="Proteomes" id="UP000434052"/>
    </source>
</evidence>
<evidence type="ECO:0000259" key="3">
    <source>
        <dbReference type="Pfam" id="PF00171"/>
    </source>
</evidence>